<keyword evidence="3" id="KW-1185">Reference proteome</keyword>
<gene>
    <name evidence="2" type="ORF">E4L98_19955</name>
</gene>
<dbReference type="InterPro" id="IPR058652">
    <property type="entry name" value="VapC50_C"/>
</dbReference>
<evidence type="ECO:0000313" key="3">
    <source>
        <dbReference type="Proteomes" id="UP000297729"/>
    </source>
</evidence>
<dbReference type="Pfam" id="PF26343">
    <property type="entry name" value="VapC50_C"/>
    <property type="match status" value="1"/>
</dbReference>
<evidence type="ECO:0000259" key="1">
    <source>
        <dbReference type="Pfam" id="PF26343"/>
    </source>
</evidence>
<organism evidence="2 3">
    <name type="scientific">Duganella callida</name>
    <dbReference type="NCBI Taxonomy" id="2561932"/>
    <lineage>
        <taxon>Bacteria</taxon>
        <taxon>Pseudomonadati</taxon>
        <taxon>Pseudomonadota</taxon>
        <taxon>Betaproteobacteria</taxon>
        <taxon>Burkholderiales</taxon>
        <taxon>Oxalobacteraceae</taxon>
        <taxon>Telluria group</taxon>
        <taxon>Duganella</taxon>
    </lineage>
</organism>
<feature type="domain" description="VapC50 C-terminal" evidence="1">
    <location>
        <begin position="60"/>
        <end position="114"/>
    </location>
</feature>
<dbReference type="RefSeq" id="WP_135203297.1">
    <property type="nucleotide sequence ID" value="NZ_SPVG01000199.1"/>
</dbReference>
<dbReference type="Proteomes" id="UP000297729">
    <property type="component" value="Unassembled WGS sequence"/>
</dbReference>
<protein>
    <submittedName>
        <fullName evidence="2">Toxin PIN</fullName>
    </submittedName>
</protein>
<evidence type="ECO:0000313" key="2">
    <source>
        <dbReference type="EMBL" id="TFW17693.1"/>
    </source>
</evidence>
<comment type="caution">
    <text evidence="2">The sequence shown here is derived from an EMBL/GenBank/DDBJ whole genome shotgun (WGS) entry which is preliminary data.</text>
</comment>
<sequence>MIEAVPGCLVENYEHLIEDLKLSDANDRHVLAAAIACQADAIVTSNVRDFDLGSIKALPPDDFCTSLYEKNPARVFQTVRALRLRLRRPPKTADQLLSLYERQGLPQLSRLLHQEIERI</sequence>
<accession>A0A4Y9S8K1</accession>
<dbReference type="AlphaFoldDB" id="A0A4Y9S8K1"/>
<dbReference type="EMBL" id="SPVG01000199">
    <property type="protein sequence ID" value="TFW17693.1"/>
    <property type="molecule type" value="Genomic_DNA"/>
</dbReference>
<name>A0A4Y9S8K1_9BURK</name>
<proteinExistence type="predicted"/>
<dbReference type="OrthoDB" id="211933at2"/>
<reference evidence="2 3" key="1">
    <citation type="submission" date="2019-03" db="EMBL/GenBank/DDBJ databases">
        <title>Draft Genome Sequence of Duganella callidus sp. nov., a Novel Duganella Species Isolated from Cultivated Soil.</title>
        <authorList>
            <person name="Raths R."/>
            <person name="Peta V."/>
            <person name="Bucking H."/>
        </authorList>
    </citation>
    <scope>NUCLEOTIDE SEQUENCE [LARGE SCALE GENOMIC DNA]</scope>
    <source>
        <strain evidence="2 3">DN04</strain>
    </source>
</reference>